<keyword evidence="5" id="KW-0547">Nucleotide-binding</keyword>
<feature type="transmembrane region" description="Helical" evidence="9">
    <location>
        <begin position="157"/>
        <end position="177"/>
    </location>
</feature>
<dbReference type="Gene3D" id="3.40.50.300">
    <property type="entry name" value="P-loop containing nucleotide triphosphate hydrolases"/>
    <property type="match status" value="1"/>
</dbReference>
<feature type="transmembrane region" description="Helical" evidence="9">
    <location>
        <begin position="278"/>
        <end position="297"/>
    </location>
</feature>
<dbReference type="GO" id="GO:0015421">
    <property type="term" value="F:ABC-type oligopeptide transporter activity"/>
    <property type="evidence" value="ECO:0007669"/>
    <property type="project" value="TreeGrafter"/>
</dbReference>
<keyword evidence="3" id="KW-1003">Cell membrane</keyword>
<dbReference type="SMART" id="SM00382">
    <property type="entry name" value="AAA"/>
    <property type="match status" value="1"/>
</dbReference>
<evidence type="ECO:0000256" key="4">
    <source>
        <dbReference type="ARBA" id="ARBA00022692"/>
    </source>
</evidence>
<dbReference type="InterPro" id="IPR039421">
    <property type="entry name" value="Type_1_exporter"/>
</dbReference>
<dbReference type="InterPro" id="IPR003439">
    <property type="entry name" value="ABC_transporter-like_ATP-bd"/>
</dbReference>
<keyword evidence="4 9" id="KW-0812">Transmembrane</keyword>
<dbReference type="GO" id="GO:0016887">
    <property type="term" value="F:ATP hydrolysis activity"/>
    <property type="evidence" value="ECO:0007669"/>
    <property type="project" value="InterPro"/>
</dbReference>
<dbReference type="Gene3D" id="1.20.1560.10">
    <property type="entry name" value="ABC transporter type 1, transmembrane domain"/>
    <property type="match status" value="1"/>
</dbReference>
<dbReference type="FunFam" id="3.40.50.300:FF:000221">
    <property type="entry name" value="Multidrug ABC transporter ATP-binding protein"/>
    <property type="match status" value="1"/>
</dbReference>
<dbReference type="CDD" id="cd18548">
    <property type="entry name" value="ABC_6TM_Tm287_like"/>
    <property type="match status" value="1"/>
</dbReference>
<evidence type="ECO:0000256" key="3">
    <source>
        <dbReference type="ARBA" id="ARBA00022475"/>
    </source>
</evidence>
<dbReference type="PANTHER" id="PTHR43394:SF1">
    <property type="entry name" value="ATP-BINDING CASSETTE SUB-FAMILY B MEMBER 10, MITOCHONDRIAL"/>
    <property type="match status" value="1"/>
</dbReference>
<dbReference type="InterPro" id="IPR027417">
    <property type="entry name" value="P-loop_NTPase"/>
</dbReference>
<evidence type="ECO:0000259" key="10">
    <source>
        <dbReference type="PROSITE" id="PS50893"/>
    </source>
</evidence>
<proteinExistence type="predicted"/>
<feature type="transmembrane region" description="Helical" evidence="9">
    <location>
        <begin position="240"/>
        <end position="258"/>
    </location>
</feature>
<evidence type="ECO:0000256" key="9">
    <source>
        <dbReference type="SAM" id="Phobius"/>
    </source>
</evidence>
<evidence type="ECO:0000256" key="8">
    <source>
        <dbReference type="ARBA" id="ARBA00023136"/>
    </source>
</evidence>
<dbReference type="PROSITE" id="PS50893">
    <property type="entry name" value="ABC_TRANSPORTER_2"/>
    <property type="match status" value="1"/>
</dbReference>
<gene>
    <name evidence="12" type="ORF">H9895_12105</name>
</gene>
<comment type="subcellular location">
    <subcellularLocation>
        <location evidence="1">Cell membrane</location>
        <topology evidence="1">Multi-pass membrane protein</topology>
    </subcellularLocation>
</comment>
<dbReference type="SUPFAM" id="SSF52540">
    <property type="entry name" value="P-loop containing nucleoside triphosphate hydrolases"/>
    <property type="match status" value="1"/>
</dbReference>
<dbReference type="InterPro" id="IPR017871">
    <property type="entry name" value="ABC_transporter-like_CS"/>
</dbReference>
<keyword evidence="6 12" id="KW-0067">ATP-binding</keyword>
<dbReference type="InterPro" id="IPR011527">
    <property type="entry name" value="ABC1_TM_dom"/>
</dbReference>
<dbReference type="Proteomes" id="UP000823937">
    <property type="component" value="Unassembled WGS sequence"/>
</dbReference>
<feature type="domain" description="ABC transmembrane type-1" evidence="11">
    <location>
        <begin position="21"/>
        <end position="298"/>
    </location>
</feature>
<dbReference type="AlphaFoldDB" id="A0A9D1PNQ3"/>
<keyword evidence="7 9" id="KW-1133">Transmembrane helix</keyword>
<evidence type="ECO:0000256" key="6">
    <source>
        <dbReference type="ARBA" id="ARBA00022840"/>
    </source>
</evidence>
<dbReference type="SUPFAM" id="SSF90123">
    <property type="entry name" value="ABC transporter transmembrane region"/>
    <property type="match status" value="1"/>
</dbReference>
<dbReference type="InterPro" id="IPR036640">
    <property type="entry name" value="ABC1_TM_sf"/>
</dbReference>
<evidence type="ECO:0000256" key="1">
    <source>
        <dbReference type="ARBA" id="ARBA00004651"/>
    </source>
</evidence>
<name>A0A9D1PNQ3_9BACI</name>
<feature type="domain" description="ABC transporter" evidence="10">
    <location>
        <begin position="330"/>
        <end position="563"/>
    </location>
</feature>
<keyword evidence="2" id="KW-0813">Transport</keyword>
<evidence type="ECO:0000313" key="13">
    <source>
        <dbReference type="Proteomes" id="UP000823937"/>
    </source>
</evidence>
<feature type="transmembrane region" description="Helical" evidence="9">
    <location>
        <begin position="133"/>
        <end position="151"/>
    </location>
</feature>
<dbReference type="PROSITE" id="PS00211">
    <property type="entry name" value="ABC_TRANSPORTER_1"/>
    <property type="match status" value="1"/>
</dbReference>
<dbReference type="PANTHER" id="PTHR43394">
    <property type="entry name" value="ATP-DEPENDENT PERMEASE MDL1, MITOCHONDRIAL"/>
    <property type="match status" value="1"/>
</dbReference>
<dbReference type="InterPro" id="IPR003593">
    <property type="entry name" value="AAA+_ATPase"/>
</dbReference>
<keyword evidence="8 9" id="KW-0472">Membrane</keyword>
<evidence type="ECO:0000256" key="2">
    <source>
        <dbReference type="ARBA" id="ARBA00022448"/>
    </source>
</evidence>
<protein>
    <submittedName>
        <fullName evidence="12">ABC transporter ATP-binding protein/permease</fullName>
    </submittedName>
</protein>
<evidence type="ECO:0000313" key="12">
    <source>
        <dbReference type="EMBL" id="HIV75810.1"/>
    </source>
</evidence>
<accession>A0A9D1PNQ3</accession>
<dbReference type="Pfam" id="PF00005">
    <property type="entry name" value="ABC_tran"/>
    <property type="match status" value="1"/>
</dbReference>
<reference evidence="12" key="1">
    <citation type="journal article" date="2021" name="PeerJ">
        <title>Extensive microbial diversity within the chicken gut microbiome revealed by metagenomics and culture.</title>
        <authorList>
            <person name="Gilroy R."/>
            <person name="Ravi A."/>
            <person name="Getino M."/>
            <person name="Pursley I."/>
            <person name="Horton D.L."/>
            <person name="Alikhan N.F."/>
            <person name="Baker D."/>
            <person name="Gharbi K."/>
            <person name="Hall N."/>
            <person name="Watson M."/>
            <person name="Adriaenssens E.M."/>
            <person name="Foster-Nyarko E."/>
            <person name="Jarju S."/>
            <person name="Secka A."/>
            <person name="Antonio M."/>
            <person name="Oren A."/>
            <person name="Chaudhuri R.R."/>
            <person name="La Ragione R."/>
            <person name="Hildebrand F."/>
            <person name="Pallen M.J."/>
        </authorList>
    </citation>
    <scope>NUCLEOTIDE SEQUENCE</scope>
    <source>
        <strain evidence="12">CHK169-2315</strain>
    </source>
</reference>
<feature type="transmembrane region" description="Helical" evidence="9">
    <location>
        <begin position="52"/>
        <end position="71"/>
    </location>
</feature>
<dbReference type="EMBL" id="DXHX01000172">
    <property type="protein sequence ID" value="HIV75810.1"/>
    <property type="molecule type" value="Genomic_DNA"/>
</dbReference>
<sequence>MKLILSFLKKYDIAIYVAYSLTLIELVSELLFPFILGIMINNGIMNENMDEIIKWGMIMFGITIISFTAGMTNSYISAHISVSSAYDIRKKLFAAIQQFTFEQLSKYPTSALVTRFTNDVRQIQNTVFMGLRIMVRAPLMVIGSVIMAFIVNPKISIVFLITVPILIIFLFTVLNIGRKMFVRVQQNVDKVNLVIQENIAGMRVIKAFVRGKNENKRFSEANETLARNTEKAFRFMESSMPVLMFIMNISLVIILYVGHQQIQIGTTSVGDVVAIVNYALRTVMAISMFTFLTLAFARATSSAERIAPILEEKVDKPILKHDYTVKHGAITFDQVNFTYPNDTVNVLQHVSFHIKPGETVAILGSTGAGKTTLFQLIPKLYTPTSGEIFLDDQPLHMYDTTNLRTQIGYVPQSPLLFTGTIRDNISFGKADMSGTMLIKAAKDAQIHDTITSFQHGYDTVVGQKGVNLSGGQKQRISIARALLLQPKILMLDDATSALDTKTEHLLLDALRTYECTTLIITQKISTAKQADNILLLDQGKVVDFANHATLLERSAFYQRIVESQAEREISHE</sequence>
<comment type="caution">
    <text evidence="12">The sequence shown here is derived from an EMBL/GenBank/DDBJ whole genome shotgun (WGS) entry which is preliminary data.</text>
</comment>
<dbReference type="PROSITE" id="PS50929">
    <property type="entry name" value="ABC_TM1F"/>
    <property type="match status" value="1"/>
</dbReference>
<organism evidence="12 13">
    <name type="scientific">Candidatus Pseudogracilibacillus intestinigallinarum</name>
    <dbReference type="NCBI Taxonomy" id="2838742"/>
    <lineage>
        <taxon>Bacteria</taxon>
        <taxon>Bacillati</taxon>
        <taxon>Bacillota</taxon>
        <taxon>Bacilli</taxon>
        <taxon>Bacillales</taxon>
        <taxon>Bacillaceae</taxon>
        <taxon>Pseudogracilibacillus</taxon>
    </lineage>
</organism>
<evidence type="ECO:0000256" key="5">
    <source>
        <dbReference type="ARBA" id="ARBA00022741"/>
    </source>
</evidence>
<dbReference type="GO" id="GO:0005886">
    <property type="term" value="C:plasma membrane"/>
    <property type="evidence" value="ECO:0007669"/>
    <property type="project" value="UniProtKB-SubCell"/>
</dbReference>
<evidence type="ECO:0000256" key="7">
    <source>
        <dbReference type="ARBA" id="ARBA00022989"/>
    </source>
</evidence>
<evidence type="ECO:0000259" key="11">
    <source>
        <dbReference type="PROSITE" id="PS50929"/>
    </source>
</evidence>
<dbReference type="Pfam" id="PF00664">
    <property type="entry name" value="ABC_membrane"/>
    <property type="match status" value="1"/>
</dbReference>
<reference evidence="12" key="2">
    <citation type="submission" date="2021-04" db="EMBL/GenBank/DDBJ databases">
        <authorList>
            <person name="Gilroy R."/>
        </authorList>
    </citation>
    <scope>NUCLEOTIDE SEQUENCE</scope>
    <source>
        <strain evidence="12">CHK169-2315</strain>
    </source>
</reference>
<feature type="transmembrane region" description="Helical" evidence="9">
    <location>
        <begin position="12"/>
        <end position="40"/>
    </location>
</feature>
<dbReference type="GO" id="GO:0005524">
    <property type="term" value="F:ATP binding"/>
    <property type="evidence" value="ECO:0007669"/>
    <property type="project" value="UniProtKB-KW"/>
</dbReference>